<feature type="region of interest" description="Disordered" evidence="1">
    <location>
        <begin position="19"/>
        <end position="38"/>
    </location>
</feature>
<dbReference type="EMBL" id="CAJVPP010001935">
    <property type="protein sequence ID" value="CAG8579646.1"/>
    <property type="molecule type" value="Genomic_DNA"/>
</dbReference>
<evidence type="ECO:0000313" key="3">
    <source>
        <dbReference type="Proteomes" id="UP000789375"/>
    </source>
</evidence>
<evidence type="ECO:0000313" key="2">
    <source>
        <dbReference type="EMBL" id="CAG8579646.1"/>
    </source>
</evidence>
<organism evidence="2 3">
    <name type="scientific">Funneliformis mosseae</name>
    <name type="common">Endomycorrhizal fungus</name>
    <name type="synonym">Glomus mosseae</name>
    <dbReference type="NCBI Taxonomy" id="27381"/>
    <lineage>
        <taxon>Eukaryota</taxon>
        <taxon>Fungi</taxon>
        <taxon>Fungi incertae sedis</taxon>
        <taxon>Mucoromycota</taxon>
        <taxon>Glomeromycotina</taxon>
        <taxon>Glomeromycetes</taxon>
        <taxon>Glomerales</taxon>
        <taxon>Glomeraceae</taxon>
        <taxon>Funneliformis</taxon>
    </lineage>
</organism>
<evidence type="ECO:0000256" key="1">
    <source>
        <dbReference type="SAM" id="MobiDB-lite"/>
    </source>
</evidence>
<keyword evidence="3" id="KW-1185">Reference proteome</keyword>
<proteinExistence type="predicted"/>
<sequence>MQYPNEPNFDSSFTIISRNSQGHNVTSGNGMQNPSTSNDEFISHVEFIPFNSEQQQNRNDNTLMQVMTPSQAVQIIQNFQTPPMEYPQESVCMARHSFYYSPCNDDHIYHIICEETDFYEVISHLINNFLYSSHSTHSYIFYFQQPNDKRIYQVSCEMINIYVGEINQNEQQQRVEFSNELRENLEFYLKQNLINYLAPKDGLFMNDEI</sequence>
<comment type="caution">
    <text evidence="2">The sequence shown here is derived from an EMBL/GenBank/DDBJ whole genome shotgun (WGS) entry which is preliminary data.</text>
</comment>
<protein>
    <submittedName>
        <fullName evidence="2">8080_t:CDS:1</fullName>
    </submittedName>
</protein>
<accession>A0A9N9BY54</accession>
<dbReference type="Proteomes" id="UP000789375">
    <property type="component" value="Unassembled WGS sequence"/>
</dbReference>
<name>A0A9N9BY54_FUNMO</name>
<reference evidence="2" key="1">
    <citation type="submission" date="2021-06" db="EMBL/GenBank/DDBJ databases">
        <authorList>
            <person name="Kallberg Y."/>
            <person name="Tangrot J."/>
            <person name="Rosling A."/>
        </authorList>
    </citation>
    <scope>NUCLEOTIDE SEQUENCE</scope>
    <source>
        <strain evidence="2">87-6 pot B 2015</strain>
    </source>
</reference>
<dbReference type="AlphaFoldDB" id="A0A9N9BY54"/>
<gene>
    <name evidence="2" type="ORF">FMOSSE_LOCUS7884</name>
</gene>